<feature type="compositionally biased region" description="Gly residues" evidence="1">
    <location>
        <begin position="978"/>
        <end position="988"/>
    </location>
</feature>
<organism evidence="2 3">
    <name type="scientific">Cladophialophora chaetospira</name>
    <dbReference type="NCBI Taxonomy" id="386627"/>
    <lineage>
        <taxon>Eukaryota</taxon>
        <taxon>Fungi</taxon>
        <taxon>Dikarya</taxon>
        <taxon>Ascomycota</taxon>
        <taxon>Pezizomycotina</taxon>
        <taxon>Eurotiomycetes</taxon>
        <taxon>Chaetothyriomycetidae</taxon>
        <taxon>Chaetothyriales</taxon>
        <taxon>Herpotrichiellaceae</taxon>
        <taxon>Cladophialophora</taxon>
    </lineage>
</organism>
<comment type="caution">
    <text evidence="2">The sequence shown here is derived from an EMBL/GenBank/DDBJ whole genome shotgun (WGS) entry which is preliminary data.</text>
</comment>
<protein>
    <recommendedName>
        <fullName evidence="4">Leucine Rich Repeat domain protein</fullName>
    </recommendedName>
</protein>
<feature type="compositionally biased region" description="Polar residues" evidence="1">
    <location>
        <begin position="960"/>
        <end position="971"/>
    </location>
</feature>
<feature type="region of interest" description="Disordered" evidence="1">
    <location>
        <begin position="817"/>
        <end position="925"/>
    </location>
</feature>
<gene>
    <name evidence="2" type="ORF">H2200_011867</name>
</gene>
<evidence type="ECO:0000313" key="3">
    <source>
        <dbReference type="Proteomes" id="UP001172673"/>
    </source>
</evidence>
<keyword evidence="3" id="KW-1185">Reference proteome</keyword>
<feature type="compositionally biased region" description="Polar residues" evidence="1">
    <location>
        <begin position="991"/>
        <end position="1014"/>
    </location>
</feature>
<feature type="compositionally biased region" description="Basic and acidic residues" evidence="1">
    <location>
        <begin position="523"/>
        <end position="532"/>
    </location>
</feature>
<feature type="compositionally biased region" description="Polar residues" evidence="1">
    <location>
        <begin position="829"/>
        <end position="859"/>
    </location>
</feature>
<evidence type="ECO:0000313" key="2">
    <source>
        <dbReference type="EMBL" id="KAJ9603681.1"/>
    </source>
</evidence>
<proteinExistence type="predicted"/>
<feature type="compositionally biased region" description="Polar residues" evidence="1">
    <location>
        <begin position="543"/>
        <end position="552"/>
    </location>
</feature>
<sequence length="1063" mass="115955">MKPDVPPSYESAVSREAWSIIAPWISSRDLCSACLVSQKWYYIFVPFLWGDPASHFGIENDAVYVALTRFKRILRKARLSVRSLTHTLHLPPALSEIYGGPNPTWLRDVLEYLPNLQSLIVTKLPFFDHHSLNALRTTSNGRRVSFDEEETLPTFGLKLLLASSEPNTTSSALASALPRFSSLVYLDLSYTSPARDAAVLASLSYLHDLQVLKLKGVGLRDGEAEVLANAISIRVRLLDLSDNLLTDMAVRSLMQACFLPSDIPQRGTLNVEDWPVGMAPGPDFFSLDTLRSEELDHELLKQLTNPLTGRLAFEDIPHRGLTHLYISGNHLSVEGLSSLLKSERLHILDGGSVDTVKTIARTQSLASPTGYIDEVRFPGAEKLIPVLARSASKNLTYLRIDHALITAKLDVVPEIVKPKANSVELAGSEPLAAELPSEERQLAEAPAAPHYAVELSANEDIFELDATPAQPRVELVGDMIYFALSPPVGEKPEVSSPVVESHSPIRGEGPYAPEVVVDEESNDGEHNDRATEAESEISEETGTHSTTRSILSPVSPMSPHPHTSIFQALGAPPPPKSKPPPTSVPPKIDNEAADAASAPKAPAPVITPPKPVSLSPSVATTQHRQARIDALLAKRPPGMSSRAQQSSPVVPKITVQTLTTLHPGVLPNLRTLILTDVPTTVPKSSPVVPALKAFISACADEAALAQLLARTDYSLPPGRARHIAELEQARSLFALRTIILEMERPGAKKTTTQRAWQHSRQRISMSKSSTGDRDSENLWSAAENDFSFFGEGGEEQAECGIYEHDPEKYFPTAHFDDKILLGPDDNPPESGSNSPHGSFQGQNTLSPFSMNYSQGTLRSPRNLPLGRNRRSSNESQRNGITRTVLAEMQGGPVIPKLMNGPFRPQSRDSMLPPTSNPVQQEEEEPKVDVIAEVAAWRKERKKAFEDELARHRMSRAGHGRSTSINNHTNGDASAPRGYGYGFDHGAGPGSLSYSQSHANGNASTTTRPQTSSGPSGDVNDIDMKFVEGHWKGEIKVIRNAMPQGRTGVVDMYGNYFEKGYLYP</sequence>
<feature type="region of interest" description="Disordered" evidence="1">
    <location>
        <begin position="490"/>
        <end position="623"/>
    </location>
</feature>
<dbReference type="SUPFAM" id="SSF52047">
    <property type="entry name" value="RNI-like"/>
    <property type="match status" value="1"/>
</dbReference>
<dbReference type="InterPro" id="IPR032675">
    <property type="entry name" value="LRR_dom_sf"/>
</dbReference>
<accession>A0AA39CCX9</accession>
<dbReference type="Gene3D" id="3.80.10.10">
    <property type="entry name" value="Ribonuclease Inhibitor"/>
    <property type="match status" value="1"/>
</dbReference>
<dbReference type="Proteomes" id="UP001172673">
    <property type="component" value="Unassembled WGS sequence"/>
</dbReference>
<name>A0AA39CCX9_9EURO</name>
<feature type="region of interest" description="Disordered" evidence="1">
    <location>
        <begin position="746"/>
        <end position="777"/>
    </location>
</feature>
<feature type="compositionally biased region" description="Polar residues" evidence="1">
    <location>
        <begin position="749"/>
        <end position="769"/>
    </location>
</feature>
<feature type="region of interest" description="Disordered" evidence="1">
    <location>
        <begin position="952"/>
        <end position="1020"/>
    </location>
</feature>
<feature type="compositionally biased region" description="Polar residues" evidence="1">
    <location>
        <begin position="614"/>
        <end position="623"/>
    </location>
</feature>
<dbReference type="AlphaFoldDB" id="A0AA39CCX9"/>
<dbReference type="EMBL" id="JAPDRK010000021">
    <property type="protein sequence ID" value="KAJ9603681.1"/>
    <property type="molecule type" value="Genomic_DNA"/>
</dbReference>
<evidence type="ECO:0008006" key="4">
    <source>
        <dbReference type="Google" id="ProtNLM"/>
    </source>
</evidence>
<feature type="compositionally biased region" description="Pro residues" evidence="1">
    <location>
        <begin position="571"/>
        <end position="584"/>
    </location>
</feature>
<reference evidence="2" key="1">
    <citation type="submission" date="2022-10" db="EMBL/GenBank/DDBJ databases">
        <title>Culturing micro-colonial fungi from biological soil crusts in the Mojave desert and describing Neophaeococcomyces mojavensis, and introducing the new genera and species Taxawa tesnikishii.</title>
        <authorList>
            <person name="Kurbessoian T."/>
            <person name="Stajich J.E."/>
        </authorList>
    </citation>
    <scope>NUCLEOTIDE SEQUENCE</scope>
    <source>
        <strain evidence="2">TK_41</strain>
    </source>
</reference>
<evidence type="ECO:0000256" key="1">
    <source>
        <dbReference type="SAM" id="MobiDB-lite"/>
    </source>
</evidence>
<feature type="compositionally biased region" description="Pro residues" evidence="1">
    <location>
        <begin position="601"/>
        <end position="611"/>
    </location>
</feature>
<feature type="compositionally biased region" description="Low complexity" evidence="1">
    <location>
        <begin position="494"/>
        <end position="504"/>
    </location>
</feature>